<evidence type="ECO:0000313" key="3">
    <source>
        <dbReference type="Proteomes" id="UP000074561"/>
    </source>
</evidence>
<name>A0A127R2F3_9BURK</name>
<accession>A0A127R2F3</accession>
<sequence>MYYEMLKLLIKLYDSLQTTAADYRLPAIPAITPKLNVKP</sequence>
<proteinExistence type="predicted"/>
<dbReference type="AlphaFoldDB" id="A0A127R2F3"/>
<dbReference type="EMBL" id="CP013236">
    <property type="protein sequence ID" value="AMP16187.1"/>
    <property type="molecule type" value="Genomic_DNA"/>
</dbReference>
<gene>
    <name evidence="2" type="ORF">CPter291_3953</name>
    <name evidence="1" type="ORF">CPter91_3945</name>
</gene>
<evidence type="ECO:0000313" key="4">
    <source>
        <dbReference type="Proteomes" id="UP000074914"/>
    </source>
</evidence>
<dbReference type="KEGG" id="cpra:CPter91_3945"/>
<dbReference type="EMBL" id="CP013234">
    <property type="protein sequence ID" value="AMP06266.1"/>
    <property type="molecule type" value="Genomic_DNA"/>
</dbReference>
<evidence type="ECO:0000313" key="1">
    <source>
        <dbReference type="EMBL" id="AMP06266.1"/>
    </source>
</evidence>
<dbReference type="Proteomes" id="UP000074914">
    <property type="component" value="Chromosome"/>
</dbReference>
<reference evidence="3 4" key="1">
    <citation type="submission" date="2015-11" db="EMBL/GenBank/DDBJ databases">
        <title>Exploring the genomic traits of fungus-feeding bacterial genus Collimonas.</title>
        <authorList>
            <person name="Song C."/>
            <person name="Schmidt R."/>
            <person name="de Jager V."/>
            <person name="Krzyzanowska D."/>
            <person name="Jongedijk E."/>
            <person name="Cankar K."/>
            <person name="Beekwilder J."/>
            <person name="van Veen A."/>
            <person name="de Boer W."/>
            <person name="van Veen J.A."/>
            <person name="Garbeva P."/>
        </authorList>
    </citation>
    <scope>NUCLEOTIDE SEQUENCE [LARGE SCALE GENOMIC DNA]</scope>
    <source>
        <strain evidence="2 4">Ter291</strain>
        <strain evidence="1 3">Ter91</strain>
    </source>
</reference>
<keyword evidence="4" id="KW-1185">Reference proteome</keyword>
<organism evidence="1 3">
    <name type="scientific">Collimonas pratensis</name>
    <dbReference type="NCBI Taxonomy" id="279113"/>
    <lineage>
        <taxon>Bacteria</taxon>
        <taxon>Pseudomonadati</taxon>
        <taxon>Pseudomonadota</taxon>
        <taxon>Betaproteobacteria</taxon>
        <taxon>Burkholderiales</taxon>
        <taxon>Oxalobacteraceae</taxon>
        <taxon>Collimonas</taxon>
    </lineage>
</organism>
<dbReference type="Proteomes" id="UP000074561">
    <property type="component" value="Chromosome"/>
</dbReference>
<dbReference type="PATRIC" id="fig|279113.10.peg.3948"/>
<evidence type="ECO:0000313" key="2">
    <source>
        <dbReference type="EMBL" id="AMP16187.1"/>
    </source>
</evidence>
<protein>
    <submittedName>
        <fullName evidence="1">Uncharacterized protein</fullName>
    </submittedName>
</protein>